<dbReference type="NCBIfam" id="TIGR01733">
    <property type="entry name" value="AA-adenyl-dom"/>
    <property type="match status" value="1"/>
</dbReference>
<comment type="cofactor">
    <cofactor evidence="1">
        <name>pantetheine 4'-phosphate</name>
        <dbReference type="ChEBI" id="CHEBI:47942"/>
    </cofactor>
</comment>
<evidence type="ECO:0000256" key="3">
    <source>
        <dbReference type="ARBA" id="ARBA00022553"/>
    </source>
</evidence>
<dbReference type="CDD" id="cd17643">
    <property type="entry name" value="A_NRPS_Cytc1-like"/>
    <property type="match status" value="1"/>
</dbReference>
<name>A0A1B1ASR0_9ACTN</name>
<reference evidence="5 7" key="1">
    <citation type="submission" date="2016-06" db="EMBL/GenBank/DDBJ databases">
        <title>Complete genome sequence of Streptomyces griseochromogenes ATCC 14511, the Blasticidin S producer.</title>
        <authorList>
            <person name="Wu L."/>
        </authorList>
    </citation>
    <scope>NUCLEOTIDE SEQUENCE [LARGE SCALE GENOMIC DNA]</scope>
    <source>
        <strain evidence="5 7">ATCC 14511</strain>
    </source>
</reference>
<protein>
    <submittedName>
        <fullName evidence="6">Amino acid adenylation domain-containing protein</fullName>
    </submittedName>
    <submittedName>
        <fullName evidence="5">Non-ribosomal peptide synthetase</fullName>
    </submittedName>
</protein>
<dbReference type="GO" id="GO:0005737">
    <property type="term" value="C:cytoplasm"/>
    <property type="evidence" value="ECO:0007669"/>
    <property type="project" value="TreeGrafter"/>
</dbReference>
<dbReference type="Proteomes" id="UP000092659">
    <property type="component" value="Chromosome"/>
</dbReference>
<dbReference type="InterPro" id="IPR006162">
    <property type="entry name" value="Ppantetheine_attach_site"/>
</dbReference>
<dbReference type="Pfam" id="PF00550">
    <property type="entry name" value="PP-binding"/>
    <property type="match status" value="1"/>
</dbReference>
<dbReference type="SUPFAM" id="SSF47336">
    <property type="entry name" value="ACP-like"/>
    <property type="match status" value="1"/>
</dbReference>
<dbReference type="Gene3D" id="1.10.1200.10">
    <property type="entry name" value="ACP-like"/>
    <property type="match status" value="1"/>
</dbReference>
<dbReference type="FunFam" id="3.40.50.980:FF:000001">
    <property type="entry name" value="Non-ribosomal peptide synthetase"/>
    <property type="match status" value="1"/>
</dbReference>
<dbReference type="GO" id="GO:0017000">
    <property type="term" value="P:antibiotic biosynthetic process"/>
    <property type="evidence" value="ECO:0007669"/>
    <property type="project" value="UniProtKB-ARBA"/>
</dbReference>
<dbReference type="Gene3D" id="3.40.50.12780">
    <property type="entry name" value="N-terminal domain of ligase-like"/>
    <property type="match status" value="1"/>
</dbReference>
<dbReference type="GO" id="GO:0043041">
    <property type="term" value="P:amino acid activation for nonribosomal peptide biosynthetic process"/>
    <property type="evidence" value="ECO:0007669"/>
    <property type="project" value="TreeGrafter"/>
</dbReference>
<dbReference type="InterPro" id="IPR036736">
    <property type="entry name" value="ACP-like_sf"/>
</dbReference>
<dbReference type="EMBL" id="JAGGLP010000009">
    <property type="protein sequence ID" value="MBP2051939.1"/>
    <property type="molecule type" value="Genomic_DNA"/>
</dbReference>
<evidence type="ECO:0000313" key="7">
    <source>
        <dbReference type="Proteomes" id="UP000092659"/>
    </source>
</evidence>
<sequence>MTKNGKDARDIEDIYPLSPIQQGLMFEQLYRGGTGIYIEQLLITLEGEMDPVAFERAWQTVVDRHPILRTTFHWQGDRALQVVHRSAQLPLEVLDWRDLSTEEQDRRLGEWLTRERIEGFPLERAPLMRTTVIRRSETGWTFAWRFSHLLMDGWSFGLAMQEFAHCYRALRRGEQPTLPPAPPYRNYLAWWQAQDPAKDAEFWREELAGHLPPEPLHLDGEPVPENTATHAFLELELDDLAPGLRTLARERQLTLNTLVQGAWLLVLSRYHGTEDVTCGATIAHRPADLAAGQSVLGPMIVTLPVRERLEPNRALLPWLSDFQTHMAAVREHSRLPLAEIQRLVGQAPDAPLLETSVSFENVPMPDLALDDAGLSVHGIFYDGRPHFPITMVIMPGEQMPLRIVHDLRRFAPEAARRIAGQLVSVLRQVVRRPELTLGEVRLDDSETAQPHGELLAGPAETLAESFARQVRSRPDEIALRCGDHELTYRRLDRLADGIAARLTAAGAGPGNRVGLCLERSAELVAAMVATFKVGAAYVPLDPQYPAERLRELLGDAEVHIVATSEALADRLPSFPGTTLVLDIEHRPGTGAAGITPATDPDAAAYVLYTSGSTGRPKGVVVSHANVQSLLAAGRAEFGFTADDTWTFTHSHTFDYSVWEIWGALANGARLVIVPHWTARSPRDLLGLVRREAVTVLSLTPAVFEHFAEATLDNDETDTGALRHIFLGGDRLQPAALRPWAERFGIDRPAIHNLYGVTEATVVSTSHRVTEATLAARAPVPIGAPLPNQHVVLCDSRGRPVPAGARGELRLIGPAVARGYLSRPELTAERFAAEPASQGGPGYRTGDLARCRADGTIEFLGRSDAQVKVRGFRIEPGEVEAVLREHPAVRTALVLRRDQHLEAYLVPASDAVPESAVREYAAERLPGHMVPSAVGWVDRIPTNLSGKVDLASLPPLERTGAAEFVEPRTPIERRLTELLTDILETERIGVYDRLADLGLHSLAAMRLTARLRHEAGTEIPIRSVLEAPTIEALARAADAGAAQQGGHRG</sequence>
<accession>A0A1B1ASR0</accession>
<feature type="domain" description="Carrier" evidence="4">
    <location>
        <begin position="965"/>
        <end position="1040"/>
    </location>
</feature>
<dbReference type="GO" id="GO:0008610">
    <property type="term" value="P:lipid biosynthetic process"/>
    <property type="evidence" value="ECO:0007669"/>
    <property type="project" value="UniProtKB-ARBA"/>
</dbReference>
<dbReference type="InterPro" id="IPR045851">
    <property type="entry name" value="AMP-bd_C_sf"/>
</dbReference>
<dbReference type="Pfam" id="PF13193">
    <property type="entry name" value="AMP-binding_C"/>
    <property type="match status" value="1"/>
</dbReference>
<dbReference type="InterPro" id="IPR023213">
    <property type="entry name" value="CAT-like_dom_sf"/>
</dbReference>
<dbReference type="OrthoDB" id="2472181at2"/>
<dbReference type="PROSITE" id="PS00455">
    <property type="entry name" value="AMP_BINDING"/>
    <property type="match status" value="1"/>
</dbReference>
<dbReference type="InterPro" id="IPR025110">
    <property type="entry name" value="AMP-bd_C"/>
</dbReference>
<evidence type="ECO:0000256" key="2">
    <source>
        <dbReference type="ARBA" id="ARBA00022450"/>
    </source>
</evidence>
<dbReference type="InterPro" id="IPR042099">
    <property type="entry name" value="ANL_N_sf"/>
</dbReference>
<dbReference type="GO" id="GO:0003824">
    <property type="term" value="F:catalytic activity"/>
    <property type="evidence" value="ECO:0007669"/>
    <property type="project" value="InterPro"/>
</dbReference>
<dbReference type="CDD" id="cd19543">
    <property type="entry name" value="DCL_NRPS"/>
    <property type="match status" value="1"/>
</dbReference>
<dbReference type="STRING" id="68214.AVL59_08315"/>
<dbReference type="InterPro" id="IPR001242">
    <property type="entry name" value="Condensation_dom"/>
</dbReference>
<evidence type="ECO:0000313" key="8">
    <source>
        <dbReference type="Proteomes" id="UP001519309"/>
    </source>
</evidence>
<evidence type="ECO:0000313" key="6">
    <source>
        <dbReference type="EMBL" id="MBP2051939.1"/>
    </source>
</evidence>
<dbReference type="Gene3D" id="3.30.559.30">
    <property type="entry name" value="Nonribosomal peptide synthetase, condensation domain"/>
    <property type="match status" value="1"/>
</dbReference>
<dbReference type="Gene3D" id="3.30.559.10">
    <property type="entry name" value="Chloramphenicol acetyltransferase-like domain"/>
    <property type="match status" value="1"/>
</dbReference>
<dbReference type="InterPro" id="IPR020806">
    <property type="entry name" value="PKS_PP-bd"/>
</dbReference>
<dbReference type="InterPro" id="IPR010071">
    <property type="entry name" value="AA_adenyl_dom"/>
</dbReference>
<dbReference type="Pfam" id="PF00501">
    <property type="entry name" value="AMP-binding"/>
    <property type="match status" value="1"/>
</dbReference>
<dbReference type="SMART" id="SM00823">
    <property type="entry name" value="PKS_PP"/>
    <property type="match status" value="1"/>
</dbReference>
<dbReference type="PANTHER" id="PTHR45527:SF1">
    <property type="entry name" value="FATTY ACID SYNTHASE"/>
    <property type="match status" value="1"/>
</dbReference>
<dbReference type="SUPFAM" id="SSF52777">
    <property type="entry name" value="CoA-dependent acyltransferases"/>
    <property type="match status" value="2"/>
</dbReference>
<reference evidence="6 8" key="2">
    <citation type="submission" date="2021-03" db="EMBL/GenBank/DDBJ databases">
        <title>Genomic Encyclopedia of Type Strains, Phase IV (KMG-IV): sequencing the most valuable type-strain genomes for metagenomic binning, comparative biology and taxonomic classification.</title>
        <authorList>
            <person name="Goeker M."/>
        </authorList>
    </citation>
    <scope>NUCLEOTIDE SEQUENCE [LARGE SCALE GENOMIC DNA]</scope>
    <source>
        <strain evidence="6 8">DSM 40499</strain>
    </source>
</reference>
<dbReference type="GO" id="GO:0044550">
    <property type="term" value="P:secondary metabolite biosynthetic process"/>
    <property type="evidence" value="ECO:0007669"/>
    <property type="project" value="TreeGrafter"/>
</dbReference>
<dbReference type="RefSeq" id="WP_067301008.1">
    <property type="nucleotide sequence ID" value="NZ_CP016279.1"/>
</dbReference>
<dbReference type="PROSITE" id="PS50075">
    <property type="entry name" value="CARRIER"/>
    <property type="match status" value="1"/>
</dbReference>
<keyword evidence="8" id="KW-1185">Reference proteome</keyword>
<dbReference type="GO" id="GO:0031177">
    <property type="term" value="F:phosphopantetheine binding"/>
    <property type="evidence" value="ECO:0007669"/>
    <property type="project" value="InterPro"/>
</dbReference>
<keyword evidence="2" id="KW-0596">Phosphopantetheine</keyword>
<dbReference type="Gene3D" id="3.30.300.30">
    <property type="match status" value="1"/>
</dbReference>
<dbReference type="PROSITE" id="PS00012">
    <property type="entry name" value="PHOSPHOPANTETHEINE"/>
    <property type="match status" value="1"/>
</dbReference>
<dbReference type="SUPFAM" id="SSF56801">
    <property type="entry name" value="Acetyl-CoA synthetase-like"/>
    <property type="match status" value="1"/>
</dbReference>
<dbReference type="EMBL" id="CP016279">
    <property type="protein sequence ID" value="ANP49606.1"/>
    <property type="molecule type" value="Genomic_DNA"/>
</dbReference>
<gene>
    <name evidence="5" type="ORF">AVL59_08315</name>
    <name evidence="6" type="ORF">J2Z21_004916</name>
</gene>
<dbReference type="Proteomes" id="UP001519309">
    <property type="component" value="Unassembled WGS sequence"/>
</dbReference>
<dbReference type="PANTHER" id="PTHR45527">
    <property type="entry name" value="NONRIBOSOMAL PEPTIDE SYNTHETASE"/>
    <property type="match status" value="1"/>
</dbReference>
<dbReference type="InterPro" id="IPR020845">
    <property type="entry name" value="AMP-binding_CS"/>
</dbReference>
<organism evidence="5 7">
    <name type="scientific">Streptomyces griseochromogenes</name>
    <dbReference type="NCBI Taxonomy" id="68214"/>
    <lineage>
        <taxon>Bacteria</taxon>
        <taxon>Bacillati</taxon>
        <taxon>Actinomycetota</taxon>
        <taxon>Actinomycetes</taxon>
        <taxon>Kitasatosporales</taxon>
        <taxon>Streptomycetaceae</taxon>
        <taxon>Streptomyces</taxon>
    </lineage>
</organism>
<dbReference type="KEGG" id="sgs:AVL59_08315"/>
<dbReference type="AlphaFoldDB" id="A0A1B1ASR0"/>
<evidence type="ECO:0000259" key="4">
    <source>
        <dbReference type="PROSITE" id="PS50075"/>
    </source>
</evidence>
<dbReference type="InterPro" id="IPR000873">
    <property type="entry name" value="AMP-dep_synth/lig_dom"/>
</dbReference>
<evidence type="ECO:0000313" key="5">
    <source>
        <dbReference type="EMBL" id="ANP49606.1"/>
    </source>
</evidence>
<evidence type="ECO:0000256" key="1">
    <source>
        <dbReference type="ARBA" id="ARBA00001957"/>
    </source>
</evidence>
<dbReference type="Pfam" id="PF00668">
    <property type="entry name" value="Condensation"/>
    <property type="match status" value="1"/>
</dbReference>
<dbReference type="FunFam" id="3.40.50.12780:FF:000012">
    <property type="entry name" value="Non-ribosomal peptide synthetase"/>
    <property type="match status" value="1"/>
</dbReference>
<proteinExistence type="predicted"/>
<dbReference type="InterPro" id="IPR009081">
    <property type="entry name" value="PP-bd_ACP"/>
</dbReference>
<keyword evidence="3" id="KW-0597">Phosphoprotein</keyword>